<reference evidence="2" key="1">
    <citation type="submission" date="2016-10" db="EMBL/GenBank/DDBJ databases">
        <authorList>
            <person name="Varghese N."/>
            <person name="Submissions S."/>
        </authorList>
    </citation>
    <scope>NUCLEOTIDE SEQUENCE [LARGE SCALE GENOMIC DNA]</scope>
    <source>
        <strain evidence="2">DSM 22376</strain>
    </source>
</reference>
<sequence>MPSPDSSENPLIRRGELKIEANSRIKLLIKQKNVNRNDILIWKKKSSL</sequence>
<dbReference type="AlphaFoldDB" id="A0A1H3YQQ4"/>
<keyword evidence="2" id="KW-1185">Reference proteome</keyword>
<evidence type="ECO:0000313" key="1">
    <source>
        <dbReference type="EMBL" id="SEA13820.1"/>
    </source>
</evidence>
<gene>
    <name evidence="1" type="ORF">SAMN05443667_10291</name>
</gene>
<evidence type="ECO:0000313" key="2">
    <source>
        <dbReference type="Proteomes" id="UP000198951"/>
    </source>
</evidence>
<dbReference type="EMBL" id="FNRD01000002">
    <property type="protein sequence ID" value="SEA13820.1"/>
    <property type="molecule type" value="Genomic_DNA"/>
</dbReference>
<dbReference type="Proteomes" id="UP000198951">
    <property type="component" value="Unassembled WGS sequence"/>
</dbReference>
<name>A0A1H3YQQ4_9FLAO</name>
<proteinExistence type="predicted"/>
<organism evidence="1 2">
    <name type="scientific">Flavobacterium gillisiae</name>
    <dbReference type="NCBI Taxonomy" id="150146"/>
    <lineage>
        <taxon>Bacteria</taxon>
        <taxon>Pseudomonadati</taxon>
        <taxon>Bacteroidota</taxon>
        <taxon>Flavobacteriia</taxon>
        <taxon>Flavobacteriales</taxon>
        <taxon>Flavobacteriaceae</taxon>
        <taxon>Flavobacterium</taxon>
    </lineage>
</organism>
<accession>A0A1H3YQQ4</accession>
<protein>
    <submittedName>
        <fullName evidence="1">Uncharacterized protein</fullName>
    </submittedName>
</protein>